<dbReference type="AlphaFoldDB" id="A0A7W5A7K2"/>
<comment type="cofactor">
    <cofactor evidence="3">
        <name>Mg(2+)</name>
        <dbReference type="ChEBI" id="CHEBI:18420"/>
    </cofactor>
    <text evidence="3">Binds 2 magnesium ions per subunit.</text>
</comment>
<proteinExistence type="inferred from homology"/>
<comment type="caution">
    <text evidence="3">Lacks conserved residue(s) required for the propagation of feature annotation.</text>
</comment>
<feature type="binding site" evidence="3">
    <location>
        <position position="172"/>
    </location>
    <ligand>
        <name>substrate</name>
    </ligand>
</feature>
<feature type="binding site" evidence="3">
    <location>
        <position position="29"/>
    </location>
    <ligand>
        <name>substrate</name>
    </ligand>
</feature>
<comment type="subunit">
    <text evidence="3">Homodimer.</text>
</comment>
<dbReference type="GO" id="GO:0033850">
    <property type="term" value="F:Z-farnesyl diphosphate synthase activity"/>
    <property type="evidence" value="ECO:0007669"/>
    <property type="project" value="TreeGrafter"/>
</dbReference>
<dbReference type="SUPFAM" id="SSF64005">
    <property type="entry name" value="Undecaprenyl diphosphate synthase"/>
    <property type="match status" value="1"/>
</dbReference>
<feature type="binding site" evidence="3">
    <location>
        <begin position="57"/>
        <end position="59"/>
    </location>
    <ligand>
        <name>substrate</name>
    </ligand>
</feature>
<dbReference type="GO" id="GO:0005886">
    <property type="term" value="C:plasma membrane"/>
    <property type="evidence" value="ECO:0007669"/>
    <property type="project" value="TreeGrafter"/>
</dbReference>
<keyword evidence="1 3" id="KW-0808">Transferase</keyword>
<evidence type="ECO:0000256" key="1">
    <source>
        <dbReference type="ARBA" id="ARBA00022679"/>
    </source>
</evidence>
<evidence type="ECO:0000313" key="5">
    <source>
        <dbReference type="Proteomes" id="UP000577707"/>
    </source>
</evidence>
<gene>
    <name evidence="4" type="ORF">FHS12_003836</name>
</gene>
<organism evidence="4 5">
    <name type="scientific">Nocardioides albus</name>
    <dbReference type="NCBI Taxonomy" id="1841"/>
    <lineage>
        <taxon>Bacteria</taxon>
        <taxon>Bacillati</taxon>
        <taxon>Actinomycetota</taxon>
        <taxon>Actinomycetes</taxon>
        <taxon>Propionibacteriales</taxon>
        <taxon>Nocardioidaceae</taxon>
        <taxon>Nocardioides</taxon>
    </lineage>
</organism>
<feature type="active site" description="Proton acceptor" evidence="3">
    <location>
        <position position="60"/>
    </location>
</feature>
<dbReference type="InterPro" id="IPR036424">
    <property type="entry name" value="UPP_synth-like_sf"/>
</dbReference>
<feature type="binding site" evidence="3">
    <location>
        <position position="64"/>
    </location>
    <ligand>
        <name>substrate</name>
    </ligand>
</feature>
<feature type="active site" evidence="3">
    <location>
        <position position="11"/>
    </location>
</feature>
<dbReference type="Pfam" id="PF01255">
    <property type="entry name" value="Prenyltransf"/>
    <property type="match status" value="1"/>
</dbReference>
<dbReference type="RefSeq" id="WP_183548333.1">
    <property type="nucleotide sequence ID" value="NZ_BMQT01000010.1"/>
</dbReference>
<feature type="binding site" evidence="3">
    <location>
        <position position="16"/>
    </location>
    <ligand>
        <name>substrate</name>
    </ligand>
</feature>
<dbReference type="HAMAP" id="MF_01139">
    <property type="entry name" value="ISPT"/>
    <property type="match status" value="1"/>
</dbReference>
<feature type="binding site" evidence="3">
    <location>
        <position position="191"/>
    </location>
    <ligand>
        <name>Mg(2+)</name>
        <dbReference type="ChEBI" id="CHEBI:18420"/>
    </ligand>
</feature>
<dbReference type="InterPro" id="IPR001441">
    <property type="entry name" value="UPP_synth-like"/>
</dbReference>
<dbReference type="GO" id="GO:0016094">
    <property type="term" value="P:polyprenol biosynthetic process"/>
    <property type="evidence" value="ECO:0007669"/>
    <property type="project" value="TreeGrafter"/>
</dbReference>
<feature type="binding site" evidence="3">
    <location>
        <begin position="12"/>
        <end position="15"/>
    </location>
    <ligand>
        <name>substrate</name>
    </ligand>
</feature>
<reference evidence="4 5" key="1">
    <citation type="submission" date="2020-08" db="EMBL/GenBank/DDBJ databases">
        <title>Genomic Encyclopedia of Type Strains, Phase III (KMG-III): the genomes of soil and plant-associated and newly described type strains.</title>
        <authorList>
            <person name="Whitman W."/>
        </authorList>
    </citation>
    <scope>NUCLEOTIDE SEQUENCE [LARGE SCALE GENOMIC DNA]</scope>
    <source>
        <strain evidence="4 5">CECT 3302</strain>
    </source>
</reference>
<sequence>MLPTHVGVVMDGNRRWAKQAGFANPGAGHDVGADHVADLLGWCTHWRIDHLTSYVLSADNIRKRPRSQVDHLFGILADKLPQTVVRSDRWALHVSGDLSLLPDAAAEALRAAERETADRPAHLTMAIGYDPHGDIVEGIRRAISAGVTEIDEQAITAALPGGPIKEIDLVIRTSGEQRLSGFFPWQTSNAEIVVSEKLWPDFTVDDFAEALELYAARRMRNPAS</sequence>
<dbReference type="CDD" id="cd00475">
    <property type="entry name" value="Cis_IPPS"/>
    <property type="match status" value="1"/>
</dbReference>
<dbReference type="EC" id="2.5.1.-" evidence="3"/>
<keyword evidence="3" id="KW-0460">Magnesium</keyword>
<keyword evidence="5" id="KW-1185">Reference proteome</keyword>
<keyword evidence="3" id="KW-0479">Metal-binding</keyword>
<dbReference type="PROSITE" id="PS01066">
    <property type="entry name" value="UPP_SYNTHASE"/>
    <property type="match status" value="1"/>
</dbReference>
<feature type="binding site" evidence="3">
    <location>
        <position position="11"/>
    </location>
    <ligand>
        <name>Mg(2+)</name>
        <dbReference type="ChEBI" id="CHEBI:18420"/>
    </ligand>
</feature>
<evidence type="ECO:0000256" key="2">
    <source>
        <dbReference type="ARBA" id="ARBA00038453"/>
    </source>
</evidence>
<dbReference type="InterPro" id="IPR018520">
    <property type="entry name" value="UPP_synth-like_CS"/>
</dbReference>
<feature type="binding site" evidence="3">
    <location>
        <begin position="178"/>
        <end position="180"/>
    </location>
    <ligand>
        <name>substrate</name>
    </ligand>
</feature>
<comment type="similarity">
    <text evidence="2">Belongs to the UPP synthase family. Z-FPP synthase subfamily.</text>
</comment>
<name>A0A7W5A7K2_9ACTN</name>
<protein>
    <recommendedName>
        <fullName evidence="3">Isoprenyl transferase</fullName>
        <ecNumber evidence="3">2.5.1.-</ecNumber>
    </recommendedName>
</protein>
<dbReference type="Gene3D" id="3.40.1180.10">
    <property type="entry name" value="Decaprenyl diphosphate synthase-like"/>
    <property type="match status" value="1"/>
</dbReference>
<evidence type="ECO:0000313" key="4">
    <source>
        <dbReference type="EMBL" id="MBB3090874.1"/>
    </source>
</evidence>
<comment type="caution">
    <text evidence="4">The sequence shown here is derived from an EMBL/GenBank/DDBJ whole genome shotgun (WGS) entry which is preliminary data.</text>
</comment>
<dbReference type="PANTHER" id="PTHR10291">
    <property type="entry name" value="DEHYDRODOLICHYL DIPHOSPHATE SYNTHASE FAMILY MEMBER"/>
    <property type="match status" value="1"/>
</dbReference>
<accession>A0A7W5A7K2</accession>
<comment type="function">
    <text evidence="3">Catalyzes the condensation of isopentenyl diphosphate (IPP) with allylic pyrophosphates generating different type of terpenoids.</text>
</comment>
<dbReference type="Proteomes" id="UP000577707">
    <property type="component" value="Unassembled WGS sequence"/>
</dbReference>
<evidence type="ECO:0000256" key="3">
    <source>
        <dbReference type="HAMAP-Rule" id="MF_01139"/>
    </source>
</evidence>
<dbReference type="GO" id="GO:0000287">
    <property type="term" value="F:magnesium ion binding"/>
    <property type="evidence" value="ECO:0007669"/>
    <property type="project" value="UniProtKB-UniRule"/>
</dbReference>
<dbReference type="PANTHER" id="PTHR10291:SF43">
    <property type="entry name" value="DEHYDRODOLICHYL DIPHOSPHATE SYNTHASE COMPLEX SUBUNIT DHDDS"/>
    <property type="match status" value="1"/>
</dbReference>
<dbReference type="EMBL" id="JACHXG010000008">
    <property type="protein sequence ID" value="MBB3090874.1"/>
    <property type="molecule type" value="Genomic_DNA"/>
</dbReference>
<dbReference type="GO" id="GO:0045547">
    <property type="term" value="F:ditrans,polycis-polyprenyl diphosphate synthase [(2E,6E)-farnesyl diphosphate specific] activity"/>
    <property type="evidence" value="ECO:0007669"/>
    <property type="project" value="TreeGrafter"/>
</dbReference>
<dbReference type="NCBIfam" id="TIGR00055">
    <property type="entry name" value="uppS"/>
    <property type="match status" value="1"/>
</dbReference>